<dbReference type="Proteomes" id="UP000031036">
    <property type="component" value="Unassembled WGS sequence"/>
</dbReference>
<protein>
    <recommendedName>
        <fullName evidence="7">Pepsin inhibitor-3-like repeated domain-containing protein</fullName>
    </recommendedName>
</protein>
<gene>
    <name evidence="8" type="ORF">Tcan_05774</name>
</gene>
<comment type="caution">
    <text evidence="8">The sequence shown here is derived from an EMBL/GenBank/DDBJ whole genome shotgun (WGS) entry which is preliminary data.</text>
</comment>
<comment type="subcellular location">
    <subcellularLocation>
        <location evidence="1">Secreted</location>
    </subcellularLocation>
</comment>
<keyword evidence="4" id="KW-0732">Signal</keyword>
<evidence type="ECO:0000256" key="6">
    <source>
        <dbReference type="SAM" id="MobiDB-lite"/>
    </source>
</evidence>
<feature type="region of interest" description="Disordered" evidence="6">
    <location>
        <begin position="187"/>
        <end position="206"/>
    </location>
</feature>
<sequence length="206" mass="23619">MGQRNVTLTSHFDGVFASIYINRAELELVKIFLVASFVCASLALPLEPVDSEDFNSAEIDDFELFGCRVVNGTKLFFDDIFIRELNEDERKENKKYEKDMKAFDEAGVKAVHNGETEFKLDVEFPEVPKFCDDLEKVDLGDCYALDGNLYKGNIKMRSLSEKEKKEVKDYQERLEKYFDDACKKTDGDFDPEKVMAETPKGPKLCN</sequence>
<accession>A0A0B2V9S4</accession>
<dbReference type="AlphaFoldDB" id="A0A0B2V9S4"/>
<dbReference type="GO" id="GO:0005576">
    <property type="term" value="C:extracellular region"/>
    <property type="evidence" value="ECO:0007669"/>
    <property type="project" value="UniProtKB-SubCell"/>
</dbReference>
<evidence type="ECO:0000256" key="5">
    <source>
        <dbReference type="ARBA" id="ARBA00023157"/>
    </source>
</evidence>
<dbReference type="Pfam" id="PF06394">
    <property type="entry name" value="Pepsin-I3"/>
    <property type="match status" value="1"/>
</dbReference>
<keyword evidence="5" id="KW-1015">Disulfide bond</keyword>
<evidence type="ECO:0000313" key="9">
    <source>
        <dbReference type="Proteomes" id="UP000031036"/>
    </source>
</evidence>
<evidence type="ECO:0000313" key="8">
    <source>
        <dbReference type="EMBL" id="KHN78258.1"/>
    </source>
</evidence>
<dbReference type="PANTHER" id="PTHR37969:SF3">
    <property type="entry name" value="PROTEIN CBG13131"/>
    <property type="match status" value="1"/>
</dbReference>
<dbReference type="InterPro" id="IPR010480">
    <property type="entry name" value="Pepsin-I3"/>
</dbReference>
<evidence type="ECO:0000259" key="7">
    <source>
        <dbReference type="Pfam" id="PF06394"/>
    </source>
</evidence>
<dbReference type="EMBL" id="JPKZ01002139">
    <property type="protein sequence ID" value="KHN78258.1"/>
    <property type="molecule type" value="Genomic_DNA"/>
</dbReference>
<dbReference type="InterPro" id="IPR038412">
    <property type="entry name" value="Pepsin-I3_sf"/>
</dbReference>
<feature type="domain" description="Pepsin inhibitor-3-like repeated" evidence="7">
    <location>
        <begin position="66"/>
        <end position="106"/>
    </location>
</feature>
<dbReference type="InterPro" id="IPR051901">
    <property type="entry name" value="Protease_Inhibitor_I33"/>
</dbReference>
<evidence type="ECO:0000256" key="4">
    <source>
        <dbReference type="ARBA" id="ARBA00022729"/>
    </source>
</evidence>
<dbReference type="Gene3D" id="3.30.1120.50">
    <property type="entry name" value="Pepsin inhibitor-3"/>
    <property type="match status" value="2"/>
</dbReference>
<dbReference type="PANTHER" id="PTHR37969">
    <property type="entry name" value="PROTEIN CBG07421-RELATED"/>
    <property type="match status" value="1"/>
</dbReference>
<evidence type="ECO:0000256" key="1">
    <source>
        <dbReference type="ARBA" id="ARBA00004613"/>
    </source>
</evidence>
<evidence type="ECO:0000256" key="2">
    <source>
        <dbReference type="ARBA" id="ARBA00008019"/>
    </source>
</evidence>
<keyword evidence="9" id="KW-1185">Reference proteome</keyword>
<evidence type="ECO:0000256" key="3">
    <source>
        <dbReference type="ARBA" id="ARBA00022525"/>
    </source>
</evidence>
<comment type="similarity">
    <text evidence="2">Belongs to the protease inhibitor I33 family.</text>
</comment>
<dbReference type="SUPFAM" id="SSF55149">
    <property type="entry name" value="Pepsin inhibitor-3"/>
    <property type="match status" value="1"/>
</dbReference>
<reference evidence="8 9" key="1">
    <citation type="submission" date="2014-11" db="EMBL/GenBank/DDBJ databases">
        <title>Genetic blueprint of the zoonotic pathogen Toxocara canis.</title>
        <authorList>
            <person name="Zhu X.-Q."/>
            <person name="Korhonen P.K."/>
            <person name="Cai H."/>
            <person name="Young N.D."/>
            <person name="Nejsum P."/>
            <person name="von Samson-Himmelstjerna G."/>
            <person name="Boag P.R."/>
            <person name="Tan P."/>
            <person name="Li Q."/>
            <person name="Min J."/>
            <person name="Yang Y."/>
            <person name="Wang X."/>
            <person name="Fang X."/>
            <person name="Hall R.S."/>
            <person name="Hofmann A."/>
            <person name="Sternberg P.W."/>
            <person name="Jex A.R."/>
            <person name="Gasser R.B."/>
        </authorList>
    </citation>
    <scope>NUCLEOTIDE SEQUENCE [LARGE SCALE GENOMIC DNA]</scope>
    <source>
        <strain evidence="8">PN_DK_2014</strain>
    </source>
</reference>
<keyword evidence="3" id="KW-0964">Secreted</keyword>
<organism evidence="8 9">
    <name type="scientific">Toxocara canis</name>
    <name type="common">Canine roundworm</name>
    <dbReference type="NCBI Taxonomy" id="6265"/>
    <lineage>
        <taxon>Eukaryota</taxon>
        <taxon>Metazoa</taxon>
        <taxon>Ecdysozoa</taxon>
        <taxon>Nematoda</taxon>
        <taxon>Chromadorea</taxon>
        <taxon>Rhabditida</taxon>
        <taxon>Spirurina</taxon>
        <taxon>Ascaridomorpha</taxon>
        <taxon>Ascaridoidea</taxon>
        <taxon>Toxocaridae</taxon>
        <taxon>Toxocara</taxon>
    </lineage>
</organism>
<proteinExistence type="inferred from homology"/>
<name>A0A0B2V9S4_TOXCA</name>